<organism evidence="2 3">
    <name type="scientific">Colletotrichum sojae</name>
    <dbReference type="NCBI Taxonomy" id="2175907"/>
    <lineage>
        <taxon>Eukaryota</taxon>
        <taxon>Fungi</taxon>
        <taxon>Dikarya</taxon>
        <taxon>Ascomycota</taxon>
        <taxon>Pezizomycotina</taxon>
        <taxon>Sordariomycetes</taxon>
        <taxon>Hypocreomycetidae</taxon>
        <taxon>Glomerellales</taxon>
        <taxon>Glomerellaceae</taxon>
        <taxon>Colletotrichum</taxon>
        <taxon>Colletotrichum orchidearum species complex</taxon>
    </lineage>
</organism>
<feature type="region of interest" description="Disordered" evidence="1">
    <location>
        <begin position="102"/>
        <end position="162"/>
    </location>
</feature>
<accession>A0A8H6J3R0</accession>
<keyword evidence="3" id="KW-1185">Reference proteome</keyword>
<comment type="caution">
    <text evidence="2">The sequence shown here is derived from an EMBL/GenBank/DDBJ whole genome shotgun (WGS) entry which is preliminary data.</text>
</comment>
<feature type="compositionally biased region" description="Polar residues" evidence="1">
    <location>
        <begin position="128"/>
        <end position="157"/>
    </location>
</feature>
<dbReference type="AlphaFoldDB" id="A0A8H6J3R0"/>
<evidence type="ECO:0000313" key="2">
    <source>
        <dbReference type="EMBL" id="KAF6805813.1"/>
    </source>
</evidence>
<protein>
    <submittedName>
        <fullName evidence="2">Uncharacterized protein</fullName>
    </submittedName>
</protein>
<gene>
    <name evidence="2" type="ORF">CSOJ01_09242</name>
</gene>
<proteinExistence type="predicted"/>
<sequence>MEEPSRQCSGIPTALRQLFQEFSRLFGLLADVSVFEVSEASSSSQAESGSGYSVSRPGTGGNIAEAQCSRAVGVSGDGELGTGDAAAAGRRCAFRIQAGSDVSRANDSAAGPAGDATKPRTCTPVDSGKNSASLGNLSTFPAASRDSSGNSKITKTADSGGPVDFIVAHERLTVIGNTQAT</sequence>
<reference evidence="2 3" key="1">
    <citation type="journal article" date="2020" name="Phytopathology">
        <title>Genome Sequence Resources of Colletotrichum truncatum, C. plurivorum, C. musicola, and C. sojae: Four Species Pathogenic to Soybean (Glycine max).</title>
        <authorList>
            <person name="Rogerio F."/>
            <person name="Boufleur T.R."/>
            <person name="Ciampi-Guillardi M."/>
            <person name="Sukno S.A."/>
            <person name="Thon M.R."/>
            <person name="Massola Junior N.S."/>
            <person name="Baroncelli R."/>
        </authorList>
    </citation>
    <scope>NUCLEOTIDE SEQUENCE [LARGE SCALE GENOMIC DNA]</scope>
    <source>
        <strain evidence="2 3">LFN0009</strain>
    </source>
</reference>
<dbReference type="EMBL" id="WIGN01000173">
    <property type="protein sequence ID" value="KAF6805813.1"/>
    <property type="molecule type" value="Genomic_DNA"/>
</dbReference>
<name>A0A8H6J3R0_9PEZI</name>
<evidence type="ECO:0000313" key="3">
    <source>
        <dbReference type="Proteomes" id="UP000652219"/>
    </source>
</evidence>
<dbReference type="Proteomes" id="UP000652219">
    <property type="component" value="Unassembled WGS sequence"/>
</dbReference>
<evidence type="ECO:0000256" key="1">
    <source>
        <dbReference type="SAM" id="MobiDB-lite"/>
    </source>
</evidence>